<accession>A0A6P7TMG5</accession>
<evidence type="ECO:0000313" key="3">
    <source>
        <dbReference type="RefSeq" id="XP_029650722.1"/>
    </source>
</evidence>
<gene>
    <name evidence="3" type="primary">LOC115224061</name>
</gene>
<proteinExistence type="predicted"/>
<dbReference type="AlphaFoldDB" id="A0A6P7TMG5"/>
<feature type="compositionally biased region" description="Low complexity" evidence="1">
    <location>
        <begin position="138"/>
        <end position="153"/>
    </location>
</feature>
<feature type="compositionally biased region" description="Polar residues" evidence="1">
    <location>
        <begin position="18"/>
        <end position="41"/>
    </location>
</feature>
<protein>
    <submittedName>
        <fullName evidence="3">Nuclear transcription factor Y subunit alpha-like</fullName>
    </submittedName>
</protein>
<keyword evidence="2" id="KW-1185">Reference proteome</keyword>
<feature type="compositionally biased region" description="Low complexity" evidence="1">
    <location>
        <begin position="103"/>
        <end position="130"/>
    </location>
</feature>
<dbReference type="RefSeq" id="XP_029650722.1">
    <property type="nucleotide sequence ID" value="XM_029794862.1"/>
</dbReference>
<dbReference type="KEGG" id="osn:115224061"/>
<feature type="compositionally biased region" description="Low complexity" evidence="1">
    <location>
        <begin position="46"/>
        <end position="63"/>
    </location>
</feature>
<sequence>MSCLIAKHNNIKIGTARLGTNNYDQSNPKNPDSSQYNSNNRDGNHNTRTASNNTRHTNRSSTTPINDIHHEDDTAPTLNVIPLPTLRNNREIYHTYRNSHITSINNNNNAEHSSNNIDQNNLSNTNRDNNSISDEKTSSTSTHHSSYPHNNHTLITYPRTNNT</sequence>
<reference evidence="3" key="1">
    <citation type="submission" date="2025-08" db="UniProtKB">
        <authorList>
            <consortium name="RefSeq"/>
        </authorList>
    </citation>
    <scope>IDENTIFICATION</scope>
</reference>
<organism evidence="2 3">
    <name type="scientific">Octopus sinensis</name>
    <name type="common">East Asian common octopus</name>
    <dbReference type="NCBI Taxonomy" id="2607531"/>
    <lineage>
        <taxon>Eukaryota</taxon>
        <taxon>Metazoa</taxon>
        <taxon>Spiralia</taxon>
        <taxon>Lophotrochozoa</taxon>
        <taxon>Mollusca</taxon>
        <taxon>Cephalopoda</taxon>
        <taxon>Coleoidea</taxon>
        <taxon>Octopodiformes</taxon>
        <taxon>Octopoda</taxon>
        <taxon>Incirrata</taxon>
        <taxon>Octopodidae</taxon>
        <taxon>Octopus</taxon>
    </lineage>
</organism>
<evidence type="ECO:0000256" key="1">
    <source>
        <dbReference type="SAM" id="MobiDB-lite"/>
    </source>
</evidence>
<feature type="region of interest" description="Disordered" evidence="1">
    <location>
        <begin position="18"/>
        <end position="79"/>
    </location>
</feature>
<evidence type="ECO:0000313" key="2">
    <source>
        <dbReference type="Proteomes" id="UP000515154"/>
    </source>
</evidence>
<dbReference type="Proteomes" id="UP000515154">
    <property type="component" value="Linkage group LG24"/>
</dbReference>
<feature type="region of interest" description="Disordered" evidence="1">
    <location>
        <begin position="103"/>
        <end position="163"/>
    </location>
</feature>
<name>A0A6P7TMG5_9MOLL</name>